<keyword evidence="1" id="KW-1133">Transmembrane helix</keyword>
<protein>
    <submittedName>
        <fullName evidence="2">MxaA protein</fullName>
    </submittedName>
</protein>
<evidence type="ECO:0000256" key="1">
    <source>
        <dbReference type="SAM" id="Phobius"/>
    </source>
</evidence>
<evidence type="ECO:0000313" key="2">
    <source>
        <dbReference type="EMBL" id="TDY51799.1"/>
    </source>
</evidence>
<proteinExistence type="predicted"/>
<dbReference type="AlphaFoldDB" id="A0A4R8LVF7"/>
<feature type="transmembrane region" description="Helical" evidence="1">
    <location>
        <begin position="180"/>
        <end position="200"/>
    </location>
</feature>
<keyword evidence="3" id="KW-1185">Reference proteome</keyword>
<sequence length="309" mass="34512">MTLRASGREHQQERVRATVAIALGLALGPAMMLGICPLASADQAVVQQPPAFGHTLADVLEQKVLLQDHGRPAELAAQPSAGRITPWLERHPPSISTDDEGRQWLVLRYQIVNTPEQLAPVTVPAVSLKLTSGATLDVPDWPVTVAPLTLSVPPHRGRLMPLQADRVIPAPAVAPTRRLLALWLSATFGVLIAWCVWGFWRDRRESARLPFARAWRTLRRREPASVDSDATAWRMLHDALNSTAGRVVRARSLPELIRDAPHLQPLRPQLEAFFRCSSARFFESVQPPERFSLREFAEALYQAERRNHH</sequence>
<accession>A0A4R8LVF7</accession>
<dbReference type="EMBL" id="SORE01000006">
    <property type="protein sequence ID" value="TDY51799.1"/>
    <property type="molecule type" value="Genomic_DNA"/>
</dbReference>
<dbReference type="Proteomes" id="UP000295509">
    <property type="component" value="Unassembled WGS sequence"/>
</dbReference>
<keyword evidence="1" id="KW-0812">Transmembrane</keyword>
<organism evidence="2 3">
    <name type="scientific">Paraburkholderia rhizosphaerae</name>
    <dbReference type="NCBI Taxonomy" id="480658"/>
    <lineage>
        <taxon>Bacteria</taxon>
        <taxon>Pseudomonadati</taxon>
        <taxon>Pseudomonadota</taxon>
        <taxon>Betaproteobacteria</taxon>
        <taxon>Burkholderiales</taxon>
        <taxon>Burkholderiaceae</taxon>
        <taxon>Paraburkholderia</taxon>
    </lineage>
</organism>
<dbReference type="OrthoDB" id="8535306at2"/>
<gene>
    <name evidence="2" type="ORF">BX592_10693</name>
</gene>
<name>A0A4R8LVF7_9BURK</name>
<dbReference type="RefSeq" id="WP_134191568.1">
    <property type="nucleotide sequence ID" value="NZ_JBHLUW010000056.1"/>
</dbReference>
<reference evidence="2 3" key="1">
    <citation type="submission" date="2019-03" db="EMBL/GenBank/DDBJ databases">
        <title>Genomic Encyclopedia of Type Strains, Phase III (KMG-III): the genomes of soil and plant-associated and newly described type strains.</title>
        <authorList>
            <person name="Whitman W."/>
        </authorList>
    </citation>
    <scope>NUCLEOTIDE SEQUENCE [LARGE SCALE GENOMIC DNA]</scope>
    <source>
        <strain evidence="2 3">LMG 29544</strain>
    </source>
</reference>
<keyword evidence="1" id="KW-0472">Membrane</keyword>
<comment type="caution">
    <text evidence="2">The sequence shown here is derived from an EMBL/GenBank/DDBJ whole genome shotgun (WGS) entry which is preliminary data.</text>
</comment>
<evidence type="ECO:0000313" key="3">
    <source>
        <dbReference type="Proteomes" id="UP000295509"/>
    </source>
</evidence>